<sequence length="60" mass="6985">RITTQLEQIEFSQLHPLDPIYNFYSDYMRAALQFILLDHLDIQTTLDNAQAGINSNKEES</sequence>
<organism evidence="1">
    <name type="scientific">marine sediment metagenome</name>
    <dbReference type="NCBI Taxonomy" id="412755"/>
    <lineage>
        <taxon>unclassified sequences</taxon>
        <taxon>metagenomes</taxon>
        <taxon>ecological metagenomes</taxon>
    </lineage>
</organism>
<reference evidence="1" key="1">
    <citation type="journal article" date="2014" name="Front. Microbiol.">
        <title>High frequency of phylogenetically diverse reductive dehalogenase-homologous genes in deep subseafloor sedimentary metagenomes.</title>
        <authorList>
            <person name="Kawai M."/>
            <person name="Futagami T."/>
            <person name="Toyoda A."/>
            <person name="Takaki Y."/>
            <person name="Nishi S."/>
            <person name="Hori S."/>
            <person name="Arai W."/>
            <person name="Tsubouchi T."/>
            <person name="Morono Y."/>
            <person name="Uchiyama I."/>
            <person name="Ito T."/>
            <person name="Fujiyama A."/>
            <person name="Inagaki F."/>
            <person name="Takami H."/>
        </authorList>
    </citation>
    <scope>NUCLEOTIDE SEQUENCE</scope>
    <source>
        <strain evidence="1">Expedition CK06-06</strain>
    </source>
</reference>
<dbReference type="AlphaFoldDB" id="X1I2I1"/>
<gene>
    <name evidence="1" type="ORF">S03H2_35917</name>
</gene>
<accession>X1I2I1</accession>
<name>X1I2I1_9ZZZZ</name>
<dbReference type="EMBL" id="BARU01021999">
    <property type="protein sequence ID" value="GAH51768.1"/>
    <property type="molecule type" value="Genomic_DNA"/>
</dbReference>
<protein>
    <submittedName>
        <fullName evidence="1">Uncharacterized protein</fullName>
    </submittedName>
</protein>
<feature type="non-terminal residue" evidence="1">
    <location>
        <position position="1"/>
    </location>
</feature>
<proteinExistence type="predicted"/>
<evidence type="ECO:0000313" key="1">
    <source>
        <dbReference type="EMBL" id="GAH51768.1"/>
    </source>
</evidence>
<comment type="caution">
    <text evidence="1">The sequence shown here is derived from an EMBL/GenBank/DDBJ whole genome shotgun (WGS) entry which is preliminary data.</text>
</comment>